<dbReference type="OrthoDB" id="9797252at2"/>
<evidence type="ECO:0000256" key="1">
    <source>
        <dbReference type="ARBA" id="ARBA00008361"/>
    </source>
</evidence>
<accession>A0A6N7YMS0</accession>
<dbReference type="EMBL" id="WMBA01000010">
    <property type="protein sequence ID" value="MTD54277.1"/>
    <property type="molecule type" value="Genomic_DNA"/>
</dbReference>
<protein>
    <submittedName>
        <fullName evidence="5">Methyltransferase domain-containing protein</fullName>
    </submittedName>
</protein>
<proteinExistence type="inferred from homology"/>
<gene>
    <name evidence="5" type="ORF">GKO32_09860</name>
</gene>
<dbReference type="PANTHER" id="PTHR44942">
    <property type="entry name" value="METHYLTRANSF_11 DOMAIN-CONTAINING PROTEIN"/>
    <property type="match status" value="1"/>
</dbReference>
<evidence type="ECO:0000259" key="4">
    <source>
        <dbReference type="Pfam" id="PF08241"/>
    </source>
</evidence>
<keyword evidence="2 5" id="KW-0489">Methyltransferase</keyword>
<dbReference type="RefSeq" id="WP_154756471.1">
    <property type="nucleotide sequence ID" value="NZ_WMBA01000010.1"/>
</dbReference>
<dbReference type="Gene3D" id="3.40.50.150">
    <property type="entry name" value="Vaccinia Virus protein VP39"/>
    <property type="match status" value="1"/>
</dbReference>
<dbReference type="InterPro" id="IPR013216">
    <property type="entry name" value="Methyltransf_11"/>
</dbReference>
<evidence type="ECO:0000256" key="3">
    <source>
        <dbReference type="ARBA" id="ARBA00022679"/>
    </source>
</evidence>
<dbReference type="Pfam" id="PF08241">
    <property type="entry name" value="Methyltransf_11"/>
    <property type="match status" value="1"/>
</dbReference>
<keyword evidence="6" id="KW-1185">Reference proteome</keyword>
<dbReference type="PANTHER" id="PTHR44942:SF4">
    <property type="entry name" value="METHYLTRANSFERASE TYPE 11 DOMAIN-CONTAINING PROTEIN"/>
    <property type="match status" value="1"/>
</dbReference>
<dbReference type="AlphaFoldDB" id="A0A6N7YMS0"/>
<reference evidence="5 6" key="1">
    <citation type="submission" date="2019-11" db="EMBL/GenBank/DDBJ databases">
        <title>Draft genome of Amycolatopsis RM579.</title>
        <authorList>
            <person name="Duangmal K."/>
            <person name="Mingma R."/>
        </authorList>
    </citation>
    <scope>NUCLEOTIDE SEQUENCE [LARGE SCALE GENOMIC DNA]</scope>
    <source>
        <strain evidence="5 6">RM579</strain>
    </source>
</reference>
<evidence type="ECO:0000313" key="6">
    <source>
        <dbReference type="Proteomes" id="UP000440096"/>
    </source>
</evidence>
<feature type="domain" description="Methyltransferase type 11" evidence="4">
    <location>
        <begin position="56"/>
        <end position="148"/>
    </location>
</feature>
<dbReference type="InterPro" id="IPR029063">
    <property type="entry name" value="SAM-dependent_MTases_sf"/>
</dbReference>
<comment type="caution">
    <text evidence="5">The sequence shown here is derived from an EMBL/GenBank/DDBJ whole genome shotgun (WGS) entry which is preliminary data.</text>
</comment>
<comment type="similarity">
    <text evidence="1">Belongs to the methyltransferase superfamily.</text>
</comment>
<name>A0A6N7YMS0_9PSEU</name>
<evidence type="ECO:0000256" key="2">
    <source>
        <dbReference type="ARBA" id="ARBA00022603"/>
    </source>
</evidence>
<dbReference type="CDD" id="cd02440">
    <property type="entry name" value="AdoMet_MTases"/>
    <property type="match status" value="1"/>
</dbReference>
<dbReference type="GO" id="GO:0032259">
    <property type="term" value="P:methylation"/>
    <property type="evidence" value="ECO:0007669"/>
    <property type="project" value="UniProtKB-KW"/>
</dbReference>
<dbReference type="SUPFAM" id="SSF53335">
    <property type="entry name" value="S-adenosyl-L-methionine-dependent methyltransferases"/>
    <property type="match status" value="1"/>
</dbReference>
<sequence length="269" mass="30222">MTGDIVQQYPEDVSLHHGDFSLLAAEYSRYREGYAPVVRDTILGLLGRPVNELDIVDVGAGTGIWTRMIAERSPRSITAVEPNQGMREAGIRDSTTLPIRWRAGTAEDTGVDSHSADLLTMASSFHWVDFNAGMREFHRVLRPGGWFVALWNPRDIEANPLLREIEGEITRLRPNLERISSGRSESIASLSSKLAGLDDFTNVVYFEGRHTVRQSVDHYLGLWRSTNDVQVQLGPDLFERFLGHVQDLLAGREWVDTTYLTRAWAAQTA</sequence>
<evidence type="ECO:0000313" key="5">
    <source>
        <dbReference type="EMBL" id="MTD54277.1"/>
    </source>
</evidence>
<keyword evidence="3 5" id="KW-0808">Transferase</keyword>
<dbReference type="InterPro" id="IPR051052">
    <property type="entry name" value="Diverse_substrate_MTase"/>
</dbReference>
<dbReference type="GO" id="GO:0008757">
    <property type="term" value="F:S-adenosylmethionine-dependent methyltransferase activity"/>
    <property type="evidence" value="ECO:0007669"/>
    <property type="project" value="InterPro"/>
</dbReference>
<dbReference type="Proteomes" id="UP000440096">
    <property type="component" value="Unassembled WGS sequence"/>
</dbReference>
<organism evidence="5 6">
    <name type="scientific">Amycolatopsis pithecellobii</name>
    <dbReference type="NCBI Taxonomy" id="664692"/>
    <lineage>
        <taxon>Bacteria</taxon>
        <taxon>Bacillati</taxon>
        <taxon>Actinomycetota</taxon>
        <taxon>Actinomycetes</taxon>
        <taxon>Pseudonocardiales</taxon>
        <taxon>Pseudonocardiaceae</taxon>
        <taxon>Amycolatopsis</taxon>
    </lineage>
</organism>